<gene>
    <name evidence="2" type="ORF">CBF30_00325</name>
</gene>
<reference evidence="2 3" key="1">
    <citation type="submission" date="2017-05" db="EMBL/GenBank/DDBJ databases">
        <title>Vagococcus spp. assemblies.</title>
        <authorList>
            <person name="Gulvik C.A."/>
        </authorList>
    </citation>
    <scope>NUCLEOTIDE SEQUENCE [LARGE SCALE GENOMIC DNA]</scope>
    <source>
        <strain evidence="2 3">DSM 24756</strain>
    </source>
</reference>
<evidence type="ECO:0000313" key="2">
    <source>
        <dbReference type="EMBL" id="RSU07722.1"/>
    </source>
</evidence>
<dbReference type="PROSITE" id="PS51097">
    <property type="entry name" value="PTS_EIIA_TYPE_5"/>
    <property type="match status" value="1"/>
</dbReference>
<dbReference type="EMBL" id="NGJZ01000001">
    <property type="protein sequence ID" value="RSU07722.1"/>
    <property type="molecule type" value="Genomic_DNA"/>
</dbReference>
<evidence type="ECO:0000313" key="3">
    <source>
        <dbReference type="Proteomes" id="UP000288669"/>
    </source>
</evidence>
<proteinExistence type="predicted"/>
<organism evidence="2 3">
    <name type="scientific">Vagococcus entomophilus</name>
    <dbReference type="NCBI Taxonomy" id="1160095"/>
    <lineage>
        <taxon>Bacteria</taxon>
        <taxon>Bacillati</taxon>
        <taxon>Bacillota</taxon>
        <taxon>Bacilli</taxon>
        <taxon>Lactobacillales</taxon>
        <taxon>Enterococcaceae</taxon>
        <taxon>Vagococcus</taxon>
    </lineage>
</organism>
<sequence>MTTATVTMIGSKALDEKEKMLILFGEGATSTLRDYSVIQELPQGAEINLKEGDEIYFDDQNYTIQRVGRLANQQVNHLGHMSVVFQAEPEEDTLLNAIYVTPYILPKIKKGTQIRYTSKG</sequence>
<evidence type="ECO:0008006" key="4">
    <source>
        <dbReference type="Google" id="ProtNLM"/>
    </source>
</evidence>
<keyword evidence="3" id="KW-1185">Reference proteome</keyword>
<dbReference type="GO" id="GO:0009401">
    <property type="term" value="P:phosphoenolpyruvate-dependent sugar phosphotransferase system"/>
    <property type="evidence" value="ECO:0007669"/>
    <property type="project" value="InterPro"/>
</dbReference>
<dbReference type="RefSeq" id="WP_126821632.1">
    <property type="nucleotide sequence ID" value="NZ_JBHLWU010000001.1"/>
</dbReference>
<name>A0A430AHY2_9ENTE</name>
<dbReference type="SUPFAM" id="SSF141530">
    <property type="entry name" value="PTSIIA/GutA-like"/>
    <property type="match status" value="1"/>
</dbReference>
<comment type="caution">
    <text evidence="1">Lacks conserved residue(s) required for the propagation of feature annotation.</text>
</comment>
<dbReference type="InterPro" id="IPR004716">
    <property type="entry name" value="PTS_IIA_glucitol/sorbitol-sp"/>
</dbReference>
<dbReference type="GO" id="GO:0016301">
    <property type="term" value="F:kinase activity"/>
    <property type="evidence" value="ECO:0007669"/>
    <property type="project" value="TreeGrafter"/>
</dbReference>
<dbReference type="Proteomes" id="UP000288669">
    <property type="component" value="Unassembled WGS sequence"/>
</dbReference>
<dbReference type="GO" id="GO:0008982">
    <property type="term" value="F:protein-N(PI)-phosphohistidine-sugar phosphotransferase activity"/>
    <property type="evidence" value="ECO:0007669"/>
    <property type="project" value="InterPro"/>
</dbReference>
<dbReference type="PANTHER" id="PTHR40398">
    <property type="entry name" value="PTS SYSTEM GLUCITOL/SORBITOL-SPECIFIC EIIA COMPONENT"/>
    <property type="match status" value="1"/>
</dbReference>
<evidence type="ECO:0000256" key="1">
    <source>
        <dbReference type="PROSITE-ProRule" id="PRU00420"/>
    </source>
</evidence>
<protein>
    <recommendedName>
        <fullName evidence="4">PTS sorbitol transporter subunit IIA</fullName>
    </recommendedName>
</protein>
<dbReference type="GO" id="GO:0005737">
    <property type="term" value="C:cytoplasm"/>
    <property type="evidence" value="ECO:0007669"/>
    <property type="project" value="InterPro"/>
</dbReference>
<dbReference type="AlphaFoldDB" id="A0A430AHY2"/>
<dbReference type="OrthoDB" id="7065254at2"/>
<accession>A0A430AHY2</accession>
<dbReference type="PANTHER" id="PTHR40398:SF1">
    <property type="entry name" value="PTS SYSTEM GLUCITOL_SORBITOL-SPECIFIC EIIA COMPONENT"/>
    <property type="match status" value="1"/>
</dbReference>
<dbReference type="Gene3D" id="2.40.33.40">
    <property type="entry name" value="Phosphotransferase system, glucitol/sorbitol-specific IIA component"/>
    <property type="match status" value="1"/>
</dbReference>
<comment type="caution">
    <text evidence="2">The sequence shown here is derived from an EMBL/GenBank/DDBJ whole genome shotgun (WGS) entry which is preliminary data.</text>
</comment>
<dbReference type="InterPro" id="IPR036665">
    <property type="entry name" value="PTS_IIA_glucitol/sorbitol_sf"/>
</dbReference>
<dbReference type="Pfam" id="PF03829">
    <property type="entry name" value="PTSIIA_gutA"/>
    <property type="match status" value="1"/>
</dbReference>